<dbReference type="InterPro" id="IPR006597">
    <property type="entry name" value="Sel1-like"/>
</dbReference>
<evidence type="ECO:0000256" key="1">
    <source>
        <dbReference type="SAM" id="SignalP"/>
    </source>
</evidence>
<dbReference type="Proteomes" id="UP001560685">
    <property type="component" value="Unassembled WGS sequence"/>
</dbReference>
<sequence length="334" mass="35920">MTLRHFFFAAFLGLFPAAVLAADGEDLSSIMTQVRAGEYQDAVATLSPLVEHGDADAQHLMGYLFENGFGVKRNLQRAVELYVMAARGGQADAQFALGELALEGDGIEKSAKTAAGWYLLAAKQEHALAKLRLGVLYAEGNGVDRDRQKALSYFEDAAIAGEPIAQRNLAIAYLSGDGVAQNIRKAAEWFERAAANGDPVANYNLGLLYQSGRIGPPDLKASTEKMRAGAEAGFAPAMVGLGLLLHESSETDELPVDWFERAAAAGDPQGRFLYAVSLAESDGRPQDIAGAIAQLDVILADKSLLDPEFRRQVNALKKSLLKELPKNRQATNRN</sequence>
<dbReference type="Gene3D" id="1.25.40.10">
    <property type="entry name" value="Tetratricopeptide repeat domain"/>
    <property type="match status" value="2"/>
</dbReference>
<feature type="signal peptide" evidence="1">
    <location>
        <begin position="1"/>
        <end position="21"/>
    </location>
</feature>
<accession>A0ABV3Z2E4</accession>
<dbReference type="SUPFAM" id="SSF81901">
    <property type="entry name" value="HCP-like"/>
    <property type="match status" value="2"/>
</dbReference>
<dbReference type="PANTHER" id="PTHR11102">
    <property type="entry name" value="SEL-1-LIKE PROTEIN"/>
    <property type="match status" value="1"/>
</dbReference>
<keyword evidence="3" id="KW-1185">Reference proteome</keyword>
<dbReference type="EMBL" id="JBEHZE010000001">
    <property type="protein sequence ID" value="MEX6632427.1"/>
    <property type="molecule type" value="Genomic_DNA"/>
</dbReference>
<dbReference type="SMART" id="SM00671">
    <property type="entry name" value="SEL1"/>
    <property type="match status" value="6"/>
</dbReference>
<dbReference type="RefSeq" id="WP_369312351.1">
    <property type="nucleotide sequence ID" value="NZ_JBEHZE010000001.1"/>
</dbReference>
<dbReference type="InterPro" id="IPR050767">
    <property type="entry name" value="Sel1_AlgK"/>
</dbReference>
<evidence type="ECO:0000313" key="2">
    <source>
        <dbReference type="EMBL" id="MEX6632427.1"/>
    </source>
</evidence>
<protein>
    <submittedName>
        <fullName evidence="2">Tetratricopeptide repeat protein</fullName>
    </submittedName>
</protein>
<evidence type="ECO:0000313" key="3">
    <source>
        <dbReference type="Proteomes" id="UP001560685"/>
    </source>
</evidence>
<feature type="chain" id="PRO_5047105032" evidence="1">
    <location>
        <begin position="22"/>
        <end position="334"/>
    </location>
</feature>
<gene>
    <name evidence="2" type="ORF">ABFZ84_02605</name>
</gene>
<organism evidence="2 3">
    <name type="scientific">Hyphococcus lacteus</name>
    <dbReference type="NCBI Taxonomy" id="3143536"/>
    <lineage>
        <taxon>Bacteria</taxon>
        <taxon>Pseudomonadati</taxon>
        <taxon>Pseudomonadota</taxon>
        <taxon>Alphaproteobacteria</taxon>
        <taxon>Parvularculales</taxon>
        <taxon>Parvularculaceae</taxon>
        <taxon>Hyphococcus</taxon>
    </lineage>
</organism>
<dbReference type="InterPro" id="IPR011990">
    <property type="entry name" value="TPR-like_helical_dom_sf"/>
</dbReference>
<keyword evidence="1" id="KW-0732">Signal</keyword>
<reference evidence="2 3" key="1">
    <citation type="submission" date="2024-05" db="EMBL/GenBank/DDBJ databases">
        <title>Three bacterial strains, DH-69, EH-24, and ECK-19 isolated from coastal sediments.</title>
        <authorList>
            <person name="Ye Y.-Q."/>
            <person name="Du Z.-J."/>
        </authorList>
    </citation>
    <scope>NUCLEOTIDE SEQUENCE [LARGE SCALE GENOMIC DNA]</scope>
    <source>
        <strain evidence="2 3">ECK-19</strain>
    </source>
</reference>
<name>A0ABV3Z2E4_9PROT</name>
<comment type="caution">
    <text evidence="2">The sequence shown here is derived from an EMBL/GenBank/DDBJ whole genome shotgun (WGS) entry which is preliminary data.</text>
</comment>
<proteinExistence type="predicted"/>
<dbReference type="Pfam" id="PF08238">
    <property type="entry name" value="Sel1"/>
    <property type="match status" value="6"/>
</dbReference>
<dbReference type="PANTHER" id="PTHR11102:SF160">
    <property type="entry name" value="ERAD-ASSOCIATED E3 UBIQUITIN-PROTEIN LIGASE COMPONENT HRD3"/>
    <property type="match status" value="1"/>
</dbReference>